<dbReference type="Proteomes" id="UP000000674">
    <property type="component" value="Chromosome"/>
</dbReference>
<dbReference type="KEGG" id="mtp:Mthe_0358"/>
<name>A0B627_METTP</name>
<accession>A0B627</accession>
<dbReference type="AlphaFoldDB" id="A0B627"/>
<dbReference type="HOGENOM" id="CLU_150434_0_0_2"/>
<dbReference type="OrthoDB" id="115867at2157"/>
<dbReference type="STRING" id="349307.Mthe_0358"/>
<sequence length="84" mass="9730">MSGGCCGRVVSLQQINVGGRIIGIMGMNEVFQEYFKKGKTPDDVTGDELVKDLRKFNYIAEGAEQYYKEAFLREYRRYYEARTK</sequence>
<dbReference type="EMBL" id="CP000477">
    <property type="protein sequence ID" value="ABK14151.1"/>
    <property type="molecule type" value="Genomic_DNA"/>
</dbReference>
<protein>
    <submittedName>
        <fullName evidence="1">Uncharacterized protein</fullName>
    </submittedName>
</protein>
<proteinExistence type="predicted"/>
<reference evidence="1 2" key="1">
    <citation type="submission" date="2006-10" db="EMBL/GenBank/DDBJ databases">
        <title>Complete sequence of Methanosaeta thermophila PT.</title>
        <authorList>
            <consortium name="US DOE Joint Genome Institute"/>
            <person name="Copeland A."/>
            <person name="Lucas S."/>
            <person name="Lapidus A."/>
            <person name="Barry K."/>
            <person name="Detter J.C."/>
            <person name="Glavina del Rio T."/>
            <person name="Hammon N."/>
            <person name="Israni S."/>
            <person name="Pitluck S."/>
            <person name="Chain P."/>
            <person name="Malfatti S."/>
            <person name="Shin M."/>
            <person name="Vergez L."/>
            <person name="Schmutz J."/>
            <person name="Larimer F."/>
            <person name="Land M."/>
            <person name="Hauser L."/>
            <person name="Kyrpides N."/>
            <person name="Kim E."/>
            <person name="Smith K.S."/>
            <person name="Ingram-Smith C."/>
            <person name="Richardson P."/>
        </authorList>
    </citation>
    <scope>NUCLEOTIDE SEQUENCE [LARGE SCALE GENOMIC DNA]</scope>
    <source>
        <strain evidence="2">DSM 6194 / JCM 14653 / NBRC 101360 / PT</strain>
    </source>
</reference>
<evidence type="ECO:0000313" key="1">
    <source>
        <dbReference type="EMBL" id="ABK14151.1"/>
    </source>
</evidence>
<organism evidence="1 2">
    <name type="scientific">Methanothrix thermoacetophila (strain DSM 6194 / JCM 14653 / NBRC 101360 / PT)</name>
    <name type="common">Methanosaeta thermophila</name>
    <dbReference type="NCBI Taxonomy" id="349307"/>
    <lineage>
        <taxon>Archaea</taxon>
        <taxon>Methanobacteriati</taxon>
        <taxon>Methanobacteriota</taxon>
        <taxon>Stenosarchaea group</taxon>
        <taxon>Methanomicrobia</taxon>
        <taxon>Methanotrichales</taxon>
        <taxon>Methanotrichaceae</taxon>
        <taxon>Methanothrix</taxon>
    </lineage>
</organism>
<evidence type="ECO:0000313" key="2">
    <source>
        <dbReference type="Proteomes" id="UP000000674"/>
    </source>
</evidence>
<keyword evidence="2" id="KW-1185">Reference proteome</keyword>
<gene>
    <name evidence="1" type="ordered locus">Mthe_0358</name>
</gene>